<dbReference type="SMART" id="SM00506">
    <property type="entry name" value="A1pp"/>
    <property type="match status" value="1"/>
</dbReference>
<dbReference type="KEGG" id="fgi:OP10G_1698"/>
<accession>A0A068NNR9</accession>
<dbReference type="OrthoDB" id="6194521at2"/>
<dbReference type="PANTHER" id="PTHR11106:SF27">
    <property type="entry name" value="MACRO DOMAIN-CONTAINING PROTEIN"/>
    <property type="match status" value="1"/>
</dbReference>
<evidence type="ECO:0000313" key="2">
    <source>
        <dbReference type="EMBL" id="AIE85066.1"/>
    </source>
</evidence>
<dbReference type="SUPFAM" id="SSF52949">
    <property type="entry name" value="Macro domain-like"/>
    <property type="match status" value="1"/>
</dbReference>
<evidence type="ECO:0000259" key="1">
    <source>
        <dbReference type="PROSITE" id="PS51154"/>
    </source>
</evidence>
<gene>
    <name evidence="2" type="ORF">OP10G_1698</name>
</gene>
<dbReference type="PROSITE" id="PS51154">
    <property type="entry name" value="MACRO"/>
    <property type="match status" value="1"/>
</dbReference>
<dbReference type="Pfam" id="PF01661">
    <property type="entry name" value="Macro"/>
    <property type="match status" value="1"/>
</dbReference>
<evidence type="ECO:0000313" key="3">
    <source>
        <dbReference type="Proteomes" id="UP000027982"/>
    </source>
</evidence>
<dbReference type="AlphaFoldDB" id="A0A068NNR9"/>
<sequence length="167" mass="17823">MVPIEVVRGSLLEQDVEAIVNAANTAMRGGSGIDGAIHRAAGKELIGELMRVAPHGAKAGKVVVTPGFKTGFRYIFHTAGPIWRGGLNGEPALLADCYRNATLEAERLGVRTLGFCSISTGVYSYPLERAAPIALNTVRETATNLDRVVFAMFGEKEYEVFAKLANG</sequence>
<dbReference type="STRING" id="661478.OP10G_1698"/>
<dbReference type="Proteomes" id="UP000027982">
    <property type="component" value="Chromosome"/>
</dbReference>
<organism evidence="2 3">
    <name type="scientific">Fimbriimonas ginsengisoli Gsoil 348</name>
    <dbReference type="NCBI Taxonomy" id="661478"/>
    <lineage>
        <taxon>Bacteria</taxon>
        <taxon>Bacillati</taxon>
        <taxon>Armatimonadota</taxon>
        <taxon>Fimbriimonadia</taxon>
        <taxon>Fimbriimonadales</taxon>
        <taxon>Fimbriimonadaceae</taxon>
        <taxon>Fimbriimonas</taxon>
    </lineage>
</organism>
<dbReference type="EMBL" id="CP007139">
    <property type="protein sequence ID" value="AIE85066.1"/>
    <property type="molecule type" value="Genomic_DNA"/>
</dbReference>
<dbReference type="HOGENOM" id="CLU_046550_5_1_0"/>
<protein>
    <recommendedName>
        <fullName evidence="1">Macro domain-containing protein</fullName>
    </recommendedName>
</protein>
<dbReference type="PANTHER" id="PTHR11106">
    <property type="entry name" value="GANGLIOSIDE INDUCED DIFFERENTIATION ASSOCIATED PROTEIN 2-RELATED"/>
    <property type="match status" value="1"/>
</dbReference>
<keyword evidence="3" id="KW-1185">Reference proteome</keyword>
<dbReference type="Gene3D" id="3.40.220.10">
    <property type="entry name" value="Leucine Aminopeptidase, subunit E, domain 1"/>
    <property type="match status" value="1"/>
</dbReference>
<name>A0A068NNR9_FIMGI</name>
<dbReference type="eggNOG" id="COG2110">
    <property type="taxonomic scope" value="Bacteria"/>
</dbReference>
<proteinExistence type="predicted"/>
<reference evidence="2 3" key="1">
    <citation type="journal article" date="2014" name="PLoS ONE">
        <title>The first complete genome sequence of the class fimbriimonadia in the phylum armatimonadetes.</title>
        <authorList>
            <person name="Hu Z.Y."/>
            <person name="Wang Y.Z."/>
            <person name="Im W.T."/>
            <person name="Wang S.Y."/>
            <person name="Zhao G.P."/>
            <person name="Zheng H.J."/>
            <person name="Quan Z.X."/>
        </authorList>
    </citation>
    <scope>NUCLEOTIDE SEQUENCE [LARGE SCALE GENOMIC DNA]</scope>
    <source>
        <strain evidence="2">Gsoil 348</strain>
    </source>
</reference>
<feature type="domain" description="Macro" evidence="1">
    <location>
        <begin position="1"/>
        <end position="167"/>
    </location>
</feature>
<dbReference type="InterPro" id="IPR043472">
    <property type="entry name" value="Macro_dom-like"/>
</dbReference>
<dbReference type="InterPro" id="IPR002589">
    <property type="entry name" value="Macro_dom"/>
</dbReference>
<dbReference type="RefSeq" id="WP_025226336.1">
    <property type="nucleotide sequence ID" value="NZ_CP007139.1"/>
</dbReference>